<reference evidence="1" key="1">
    <citation type="submission" date="2023-05" db="EMBL/GenBank/DDBJ databases">
        <authorList>
            <person name="Stuckert A."/>
        </authorList>
    </citation>
    <scope>NUCLEOTIDE SEQUENCE</scope>
</reference>
<dbReference type="Proteomes" id="UP001162483">
    <property type="component" value="Unassembled WGS sequence"/>
</dbReference>
<name>A0ABN9G7Z2_9NEOB</name>
<proteinExistence type="predicted"/>
<evidence type="ECO:0000313" key="2">
    <source>
        <dbReference type="Proteomes" id="UP001162483"/>
    </source>
</evidence>
<gene>
    <name evidence="1" type="ORF">SPARVUS_LOCUS13343453</name>
</gene>
<accession>A0ABN9G7Z2</accession>
<sequence length="32" mass="3882">MFFTEIQFFTYIRDLTQRRSRIPVLSAGNVFQ</sequence>
<organism evidence="1 2">
    <name type="scientific">Staurois parvus</name>
    <dbReference type="NCBI Taxonomy" id="386267"/>
    <lineage>
        <taxon>Eukaryota</taxon>
        <taxon>Metazoa</taxon>
        <taxon>Chordata</taxon>
        <taxon>Craniata</taxon>
        <taxon>Vertebrata</taxon>
        <taxon>Euteleostomi</taxon>
        <taxon>Amphibia</taxon>
        <taxon>Batrachia</taxon>
        <taxon>Anura</taxon>
        <taxon>Neobatrachia</taxon>
        <taxon>Ranoidea</taxon>
        <taxon>Ranidae</taxon>
        <taxon>Staurois</taxon>
    </lineage>
</organism>
<keyword evidence="2" id="KW-1185">Reference proteome</keyword>
<evidence type="ECO:0000313" key="1">
    <source>
        <dbReference type="EMBL" id="CAI9603706.1"/>
    </source>
</evidence>
<dbReference type="EMBL" id="CATNWA010017870">
    <property type="protein sequence ID" value="CAI9603706.1"/>
    <property type="molecule type" value="Genomic_DNA"/>
</dbReference>
<comment type="caution">
    <text evidence="1">The sequence shown here is derived from an EMBL/GenBank/DDBJ whole genome shotgun (WGS) entry which is preliminary data.</text>
</comment>
<protein>
    <submittedName>
        <fullName evidence="1">Uncharacterized protein</fullName>
    </submittedName>
</protein>